<reference evidence="2" key="1">
    <citation type="submission" date="2022-10" db="EMBL/GenBank/DDBJ databases">
        <title>The complete genomes of actinobacterial strains from the NBC collection.</title>
        <authorList>
            <person name="Joergensen T.S."/>
            <person name="Alvarez Arevalo M."/>
            <person name="Sterndorff E.B."/>
            <person name="Faurdal D."/>
            <person name="Vuksanovic O."/>
            <person name="Mourched A.-S."/>
            <person name="Charusanti P."/>
            <person name="Shaw S."/>
            <person name="Blin K."/>
            <person name="Weber T."/>
        </authorList>
    </citation>
    <scope>NUCLEOTIDE SEQUENCE</scope>
    <source>
        <strain evidence="2">NBC 00180</strain>
    </source>
</reference>
<keyword evidence="1" id="KW-1133">Transmembrane helix</keyword>
<protein>
    <submittedName>
        <fullName evidence="2">Uncharacterized protein</fullName>
    </submittedName>
</protein>
<dbReference type="AlphaFoldDB" id="A0AAU1HU97"/>
<dbReference type="EMBL" id="CP108140">
    <property type="protein sequence ID" value="WTP85724.1"/>
    <property type="molecule type" value="Genomic_DNA"/>
</dbReference>
<gene>
    <name evidence="2" type="ORF">OG477_10245</name>
</gene>
<feature type="transmembrane region" description="Helical" evidence="1">
    <location>
        <begin position="16"/>
        <end position="35"/>
    </location>
</feature>
<proteinExistence type="predicted"/>
<sequence length="170" mass="19237">MVMVTGLILLMLWQQIRPYTWVAPFIIAVGFLLRLVRASELDAPGGVRHTVIPIFVAGICMFWALTEVTRQIAQEDAANHASNVADWTEVIVLSAKPLSLAPPGVSEEKLPRKDLWLPYRYTGLHLLIENEGRYYVVPRDWMKNRTDPVYVIRENDNLWVGLRAGAKSAP</sequence>
<keyword evidence="1" id="KW-0472">Membrane</keyword>
<evidence type="ECO:0000256" key="1">
    <source>
        <dbReference type="SAM" id="Phobius"/>
    </source>
</evidence>
<name>A0AAU1HU97_9ACTN</name>
<evidence type="ECO:0000313" key="2">
    <source>
        <dbReference type="EMBL" id="WTP85724.1"/>
    </source>
</evidence>
<keyword evidence="1" id="KW-0812">Transmembrane</keyword>
<feature type="transmembrane region" description="Helical" evidence="1">
    <location>
        <begin position="47"/>
        <end position="65"/>
    </location>
</feature>
<organism evidence="2">
    <name type="scientific">Streptomyces sp. NBC_00180</name>
    <dbReference type="NCBI Taxonomy" id="2903632"/>
    <lineage>
        <taxon>Bacteria</taxon>
        <taxon>Bacillati</taxon>
        <taxon>Actinomycetota</taxon>
        <taxon>Actinomycetes</taxon>
        <taxon>Kitasatosporales</taxon>
        <taxon>Streptomycetaceae</taxon>
        <taxon>Streptomyces</taxon>
    </lineage>
</organism>
<accession>A0AAU1HU97</accession>